<accession>A0A0D2G2K2</accession>
<evidence type="ECO:0000256" key="1">
    <source>
        <dbReference type="SAM" id="MobiDB-lite"/>
    </source>
</evidence>
<evidence type="ECO:0000313" key="3">
    <source>
        <dbReference type="Proteomes" id="UP000054266"/>
    </source>
</evidence>
<dbReference type="PANTHER" id="PTHR37540:SF10">
    <property type="entry name" value="SIGMA-70 REGION 2 FAMILY PROTEIN"/>
    <property type="match status" value="1"/>
</dbReference>
<proteinExistence type="predicted"/>
<sequence length="569" mass="64361">MRPTSRDTDTVDGPRPSLQAPSATLNFTFVNQAEDLVSLYQRKIVNKEQRHTIRSHVMQRIRQVELAQGRKRSSGREHPKAPSKPKARRKSADSESAVSNEPDPKGKGADDALTRAHSARVTLTRSSRQSPRLDLGLAVHEFDPFDTLPTNTLPHQSSESLLQYCFDVMLPLTFSVEVKQTRDRLVRQGLVLSSKISNPATFLGFLATAAAHRAVMYGRHRDLAPSNDNHDDLILDPDYVRVKHEATVAVRQIFHQRAIVDEQMLEACFGLISTATVVGNFEEARLHLKILDRITAQIELSEQALKWLPIANVKVSVALFERPVMPLLYHRETIPDAILQRISPDPSSQLARLGKSFVQLDQLSDRLRQLLSTQTDICDLCAAKMADSQSASTWEAAILVKKSTELEFDLLAYPYETDIFPRDARDEPQLPALEGVIRLAALGMLSVAPHTIMPATGNGRALTYHQKRAIEKWVLERHLWHAEALHVVCWALLVFIQNSLKQKEEAFFKELLAQVTHDLWLSKWEDVETIVYGYLYIPGLQSSIWKTAWSDVCQLRAQLYPHAEHRNLK</sequence>
<feature type="region of interest" description="Disordered" evidence="1">
    <location>
        <begin position="1"/>
        <end position="21"/>
    </location>
</feature>
<organism evidence="2 3">
    <name type="scientific">Phialophora macrospora</name>
    <dbReference type="NCBI Taxonomy" id="1851006"/>
    <lineage>
        <taxon>Eukaryota</taxon>
        <taxon>Fungi</taxon>
        <taxon>Dikarya</taxon>
        <taxon>Ascomycota</taxon>
        <taxon>Pezizomycotina</taxon>
        <taxon>Eurotiomycetes</taxon>
        <taxon>Chaetothyriomycetidae</taxon>
        <taxon>Chaetothyriales</taxon>
        <taxon>Herpotrichiellaceae</taxon>
        <taxon>Phialophora</taxon>
    </lineage>
</organism>
<name>A0A0D2G2K2_9EURO</name>
<dbReference type="PANTHER" id="PTHR37540">
    <property type="entry name" value="TRANSCRIPTION FACTOR (ACR-2), PUTATIVE-RELATED-RELATED"/>
    <property type="match status" value="1"/>
</dbReference>
<gene>
    <name evidence="2" type="ORF">PV04_05680</name>
</gene>
<reference evidence="2 3" key="1">
    <citation type="submission" date="2015-01" db="EMBL/GenBank/DDBJ databases">
        <title>The Genome Sequence of Capronia semiimmersa CBS27337.</title>
        <authorList>
            <consortium name="The Broad Institute Genomics Platform"/>
            <person name="Cuomo C."/>
            <person name="de Hoog S."/>
            <person name="Gorbushina A."/>
            <person name="Stielow B."/>
            <person name="Teixiera M."/>
            <person name="Abouelleil A."/>
            <person name="Chapman S.B."/>
            <person name="Priest M."/>
            <person name="Young S.K."/>
            <person name="Wortman J."/>
            <person name="Nusbaum C."/>
            <person name="Birren B."/>
        </authorList>
    </citation>
    <scope>NUCLEOTIDE SEQUENCE [LARGE SCALE GENOMIC DNA]</scope>
    <source>
        <strain evidence="2 3">CBS 27337</strain>
    </source>
</reference>
<keyword evidence="3" id="KW-1185">Reference proteome</keyword>
<dbReference type="Proteomes" id="UP000054266">
    <property type="component" value="Unassembled WGS sequence"/>
</dbReference>
<dbReference type="AlphaFoldDB" id="A0A0D2G2K2"/>
<dbReference type="HOGENOM" id="CLU_022766_2_0_1"/>
<feature type="region of interest" description="Disordered" evidence="1">
    <location>
        <begin position="65"/>
        <end position="127"/>
    </location>
</feature>
<protein>
    <recommendedName>
        <fullName evidence="4">Tachykinin family protein</fullName>
    </recommendedName>
</protein>
<feature type="compositionally biased region" description="Basic and acidic residues" evidence="1">
    <location>
        <begin position="102"/>
        <end position="114"/>
    </location>
</feature>
<evidence type="ECO:0008006" key="4">
    <source>
        <dbReference type="Google" id="ProtNLM"/>
    </source>
</evidence>
<evidence type="ECO:0000313" key="2">
    <source>
        <dbReference type="EMBL" id="KIW66344.1"/>
    </source>
</evidence>
<dbReference type="EMBL" id="KN846959">
    <property type="protein sequence ID" value="KIW66344.1"/>
    <property type="molecule type" value="Genomic_DNA"/>
</dbReference>